<dbReference type="Gene3D" id="3.40.630.30">
    <property type="match status" value="1"/>
</dbReference>
<evidence type="ECO:0000259" key="1">
    <source>
        <dbReference type="Pfam" id="PF13302"/>
    </source>
</evidence>
<dbReference type="InterPro" id="IPR051908">
    <property type="entry name" value="Ribosomal_N-acetyltransferase"/>
</dbReference>
<gene>
    <name evidence="2" type="ORF">GYN19_03935</name>
</gene>
<feature type="domain" description="N-acetyltransferase" evidence="1">
    <location>
        <begin position="37"/>
        <end position="175"/>
    </location>
</feature>
<dbReference type="InterPro" id="IPR000182">
    <property type="entry name" value="GNAT_dom"/>
</dbReference>
<dbReference type="Proteomes" id="UP001522462">
    <property type="component" value="Unassembled WGS sequence"/>
</dbReference>
<reference evidence="2 3" key="1">
    <citation type="journal article" date="2022" name="Microbiol. Res.">
        <title>Comparative genome analysis, predicted lifestyle and antimicrobial strategies of Lactococcus carnosus and Lactococcus paracarnosus isolated from meat.</title>
        <authorList>
            <person name="Werum V."/>
            <person name="Ehrmann M."/>
            <person name="Vogel R."/>
            <person name="Hilgarth M."/>
        </authorList>
    </citation>
    <scope>NUCLEOTIDE SEQUENCE [LARGE SCALE GENOMIC DNA]</scope>
    <source>
        <strain evidence="2 3">TMW21897</strain>
    </source>
</reference>
<proteinExistence type="predicted"/>
<comment type="caution">
    <text evidence="2">The sequence shown here is derived from an EMBL/GenBank/DDBJ whole genome shotgun (WGS) entry which is preliminary data.</text>
</comment>
<organism evidence="2 3">
    <name type="scientific">Pseudolactococcus paracarnosus</name>
    <dbReference type="NCBI Taxonomy" id="2749962"/>
    <lineage>
        <taxon>Bacteria</taxon>
        <taxon>Bacillati</taxon>
        <taxon>Bacillota</taxon>
        <taxon>Bacilli</taxon>
        <taxon>Lactobacillales</taxon>
        <taxon>Streptococcaceae</taxon>
        <taxon>Pseudolactococcus</taxon>
    </lineage>
</organism>
<dbReference type="InterPro" id="IPR016181">
    <property type="entry name" value="Acyl_CoA_acyltransferase"/>
</dbReference>
<dbReference type="EMBL" id="JAAEDA010000004">
    <property type="protein sequence ID" value="MCJ1977104.1"/>
    <property type="molecule type" value="Genomic_DNA"/>
</dbReference>
<evidence type="ECO:0000313" key="2">
    <source>
        <dbReference type="EMBL" id="MCJ1977104.1"/>
    </source>
</evidence>
<protein>
    <submittedName>
        <fullName evidence="2">GNAT family N-acetyltransferase</fullName>
    </submittedName>
</protein>
<keyword evidence="3" id="KW-1185">Reference proteome</keyword>
<dbReference type="PANTHER" id="PTHR43441:SF2">
    <property type="entry name" value="FAMILY ACETYLTRANSFERASE, PUTATIVE (AFU_ORTHOLOGUE AFUA_7G00850)-RELATED"/>
    <property type="match status" value="1"/>
</dbReference>
<dbReference type="Pfam" id="PF13302">
    <property type="entry name" value="Acetyltransf_3"/>
    <property type="match status" value="1"/>
</dbReference>
<evidence type="ECO:0000313" key="3">
    <source>
        <dbReference type="Proteomes" id="UP001522462"/>
    </source>
</evidence>
<sequence>MHMIENEFKQQIGNPLPNWASRPQPKKIILEGQYCRLVPVTVGRHLADLYHVYGPESQLSNWTYLPFERFEDLASFEDHLTLMSQSEEQLHYAIIDKISGKALGSLALMRIDRQQGSAEVGYVIYSDSLKSTRIATEAQFLLASYIFDDLGYRRYEWKCDALNNPSVAAALRLGFSKEGTFRQALVYKGRNRDTTWLSMLDIEWPQHKKQLLAWLNPNNFTPDGRQKKRLKEMN</sequence>
<name>A0ABT0AKL4_9LACT</name>
<dbReference type="PANTHER" id="PTHR43441">
    <property type="entry name" value="RIBOSOMAL-PROTEIN-SERINE ACETYLTRANSFERASE"/>
    <property type="match status" value="1"/>
</dbReference>
<dbReference type="SUPFAM" id="SSF55729">
    <property type="entry name" value="Acyl-CoA N-acyltransferases (Nat)"/>
    <property type="match status" value="1"/>
</dbReference>
<accession>A0ABT0AKL4</accession>